<feature type="transmembrane region" description="Helical" evidence="6">
    <location>
        <begin position="138"/>
        <end position="163"/>
    </location>
</feature>
<evidence type="ECO:0000256" key="4">
    <source>
        <dbReference type="ARBA" id="ARBA00022989"/>
    </source>
</evidence>
<dbReference type="GO" id="GO:0005886">
    <property type="term" value="C:plasma membrane"/>
    <property type="evidence" value="ECO:0007669"/>
    <property type="project" value="UniProtKB-SubCell"/>
</dbReference>
<evidence type="ECO:0000256" key="3">
    <source>
        <dbReference type="ARBA" id="ARBA00022692"/>
    </source>
</evidence>
<dbReference type="RefSeq" id="WP_220661446.1">
    <property type="nucleotide sequence ID" value="NZ_CP069370.1"/>
</dbReference>
<dbReference type="AlphaFoldDB" id="A0A8G0ZPR5"/>
<evidence type="ECO:0000313" key="8">
    <source>
        <dbReference type="Proteomes" id="UP000826300"/>
    </source>
</evidence>
<evidence type="ECO:0000256" key="2">
    <source>
        <dbReference type="ARBA" id="ARBA00022475"/>
    </source>
</evidence>
<evidence type="ECO:0000313" key="7">
    <source>
        <dbReference type="EMBL" id="QYZ69226.1"/>
    </source>
</evidence>
<feature type="transmembrane region" description="Helical" evidence="6">
    <location>
        <begin position="233"/>
        <end position="251"/>
    </location>
</feature>
<proteinExistence type="predicted"/>
<gene>
    <name evidence="7" type="ORF">JO391_16010</name>
</gene>
<organism evidence="7 8">
    <name type="scientific">Neotabrizicola shimadae</name>
    <dbReference type="NCBI Taxonomy" id="2807096"/>
    <lineage>
        <taxon>Bacteria</taxon>
        <taxon>Pseudomonadati</taxon>
        <taxon>Pseudomonadota</taxon>
        <taxon>Alphaproteobacteria</taxon>
        <taxon>Rhodobacterales</taxon>
        <taxon>Paracoccaceae</taxon>
        <taxon>Neotabrizicola</taxon>
    </lineage>
</organism>
<feature type="transmembrane region" description="Helical" evidence="6">
    <location>
        <begin position="358"/>
        <end position="383"/>
    </location>
</feature>
<dbReference type="PANTHER" id="PTHR30250">
    <property type="entry name" value="PST FAMILY PREDICTED COLANIC ACID TRANSPORTER"/>
    <property type="match status" value="1"/>
</dbReference>
<feature type="transmembrane region" description="Helical" evidence="6">
    <location>
        <begin position="107"/>
        <end position="126"/>
    </location>
</feature>
<dbReference type="Pfam" id="PF13440">
    <property type="entry name" value="Polysacc_synt_3"/>
    <property type="match status" value="1"/>
</dbReference>
<evidence type="ECO:0000256" key="6">
    <source>
        <dbReference type="SAM" id="Phobius"/>
    </source>
</evidence>
<dbReference type="Proteomes" id="UP000826300">
    <property type="component" value="Chromosome"/>
</dbReference>
<evidence type="ECO:0000256" key="1">
    <source>
        <dbReference type="ARBA" id="ARBA00004651"/>
    </source>
</evidence>
<keyword evidence="8" id="KW-1185">Reference proteome</keyword>
<keyword evidence="5 6" id="KW-0472">Membrane</keyword>
<dbReference type="EMBL" id="CP069370">
    <property type="protein sequence ID" value="QYZ69226.1"/>
    <property type="molecule type" value="Genomic_DNA"/>
</dbReference>
<feature type="transmembrane region" description="Helical" evidence="6">
    <location>
        <begin position="201"/>
        <end position="221"/>
    </location>
</feature>
<protein>
    <submittedName>
        <fullName evidence="7">Oligosaccharide flippase family protein</fullName>
    </submittedName>
</protein>
<dbReference type="KEGG" id="nsm:JO391_16010"/>
<keyword evidence="3 6" id="KW-0812">Transmembrane</keyword>
<name>A0A8G0ZPR5_9RHOB</name>
<feature type="transmembrane region" description="Helical" evidence="6">
    <location>
        <begin position="288"/>
        <end position="312"/>
    </location>
</feature>
<reference evidence="7" key="1">
    <citation type="submission" date="2021-02" db="EMBL/GenBank/DDBJ databases">
        <title>Rhodobacter shimadae sp. nov., an aerobic anoxygenic phototrophic bacterium isolated from a hot spring.</title>
        <authorList>
            <person name="Muramatsu S."/>
            <person name="Haruta S."/>
            <person name="Hirose S."/>
            <person name="Hanada S."/>
        </authorList>
    </citation>
    <scope>NUCLEOTIDE SEQUENCE</scope>
    <source>
        <strain evidence="7">N10</strain>
    </source>
</reference>
<keyword evidence="4 6" id="KW-1133">Transmembrane helix</keyword>
<comment type="subcellular location">
    <subcellularLocation>
        <location evidence="1">Cell membrane</location>
        <topology evidence="1">Multi-pass membrane protein</topology>
    </subcellularLocation>
</comment>
<accession>A0A8G0ZPR5</accession>
<sequence>MRKTLVTQIAGWSVPLLSEAGALARSALMARVIGGEELGRVMVLTLVLRLAEMLSDAGVERFLMQRPGAVTPDFLAALHGAALVRGAVTALFLLALSLPAATLLPDAAGVGVHAALALVPLLRGFVHLDARLDERALRLAPMAAVEGGSVAVMLASVPLALTVLPDHRAIVAILLAQAGAQVALSHLVAHDPWRVRFDPAVLSQVLGFGGPLILNAALMFLTFQADRLVVSGFYGWAEVAIYGVAFQLAMLPSQIAGRAAGSLLAPRLRGLDGPALTRLARSALAMHLLGALAFALAFAVLAPHVIALVWGAPFRPDTLLALALGLAAGGRILRTPLSQLAVAQGRTGDPARANLWRAGALGLAVAAAALGAPLAAIAAAAALGEAAASLRALHLARDVLVHRPAVEART</sequence>
<dbReference type="InterPro" id="IPR050833">
    <property type="entry name" value="Poly_Biosynth_Transport"/>
</dbReference>
<feature type="transmembrane region" description="Helical" evidence="6">
    <location>
        <begin position="74"/>
        <end position="95"/>
    </location>
</feature>
<evidence type="ECO:0000256" key="5">
    <source>
        <dbReference type="ARBA" id="ARBA00023136"/>
    </source>
</evidence>
<dbReference type="PANTHER" id="PTHR30250:SF11">
    <property type="entry name" value="O-ANTIGEN TRANSPORTER-RELATED"/>
    <property type="match status" value="1"/>
</dbReference>
<keyword evidence="2" id="KW-1003">Cell membrane</keyword>